<evidence type="ECO:0000313" key="1">
    <source>
        <dbReference type="EMBL" id="GMF00033.1"/>
    </source>
</evidence>
<protein>
    <submittedName>
        <fullName evidence="1">Unnamed protein product</fullName>
    </submittedName>
</protein>
<sequence length="244" mass="27213">MHSSRFLLSRESLTDGQLGSLFPNFNLQAGATDLVKLSIDLTTFKFPIQIPLLSCISSAHSQFGLDLIKDASYRSFVLTLTKMKLVSPETSSSSFNNSTAGGGMNGNLNGSSANGNSNGVSRISSLTPYIDIKPIQVLFNAMLLKKKVLLYCYDSCYNKLMDFILVLYLLFEDDHTENTLVFYPMLDLGTLHLIEKVDGIHSSYLVGTSNLLFKEKLDWDVYVDLDYNELYLRDPHNASGECLF</sequence>
<accession>A0ACB5U2X3</accession>
<proteinExistence type="predicted"/>
<evidence type="ECO:0000313" key="2">
    <source>
        <dbReference type="Proteomes" id="UP001165064"/>
    </source>
</evidence>
<keyword evidence="2" id="KW-1185">Reference proteome</keyword>
<gene>
    <name evidence="1" type="ORF">Amon02_001089800</name>
</gene>
<dbReference type="EMBL" id="BSXS01011239">
    <property type="protein sequence ID" value="GMF00033.1"/>
    <property type="molecule type" value="Genomic_DNA"/>
</dbReference>
<dbReference type="Proteomes" id="UP001165064">
    <property type="component" value="Unassembled WGS sequence"/>
</dbReference>
<name>A0ACB5U2X3_AMBMO</name>
<reference evidence="1" key="1">
    <citation type="submission" date="2023-04" db="EMBL/GenBank/DDBJ databases">
        <title>Ambrosiozyma monospora NBRC 10751.</title>
        <authorList>
            <person name="Ichikawa N."/>
            <person name="Sato H."/>
            <person name="Tonouchi N."/>
        </authorList>
    </citation>
    <scope>NUCLEOTIDE SEQUENCE</scope>
    <source>
        <strain evidence="1">NBRC 10751</strain>
    </source>
</reference>
<comment type="caution">
    <text evidence="1">The sequence shown here is derived from an EMBL/GenBank/DDBJ whole genome shotgun (WGS) entry which is preliminary data.</text>
</comment>
<organism evidence="1 2">
    <name type="scientific">Ambrosiozyma monospora</name>
    <name type="common">Yeast</name>
    <name type="synonym">Endomycopsis monosporus</name>
    <dbReference type="NCBI Taxonomy" id="43982"/>
    <lineage>
        <taxon>Eukaryota</taxon>
        <taxon>Fungi</taxon>
        <taxon>Dikarya</taxon>
        <taxon>Ascomycota</taxon>
        <taxon>Saccharomycotina</taxon>
        <taxon>Pichiomycetes</taxon>
        <taxon>Pichiales</taxon>
        <taxon>Pichiaceae</taxon>
        <taxon>Ambrosiozyma</taxon>
    </lineage>
</organism>